<dbReference type="PROSITE" id="PS51462">
    <property type="entry name" value="NUDIX"/>
    <property type="match status" value="1"/>
</dbReference>
<evidence type="ECO:0000256" key="2">
    <source>
        <dbReference type="ARBA" id="ARBA00022801"/>
    </source>
</evidence>
<dbReference type="InterPro" id="IPR020084">
    <property type="entry name" value="NUDIX_hydrolase_CS"/>
</dbReference>
<dbReference type="Proteomes" id="UP001212821">
    <property type="component" value="Chromosome"/>
</dbReference>
<dbReference type="CDD" id="cd18882">
    <property type="entry name" value="NUDIX_Hydrolase"/>
    <property type="match status" value="1"/>
</dbReference>
<dbReference type="Gene3D" id="3.90.79.10">
    <property type="entry name" value="Nucleoside Triphosphate Pyrophosphohydrolase"/>
    <property type="match status" value="1"/>
</dbReference>
<dbReference type="PANTHER" id="PTHR43736">
    <property type="entry name" value="ADP-RIBOSE PYROPHOSPHATASE"/>
    <property type="match status" value="1"/>
</dbReference>
<evidence type="ECO:0000256" key="1">
    <source>
        <dbReference type="ARBA" id="ARBA00005582"/>
    </source>
</evidence>
<dbReference type="CDD" id="cd11533">
    <property type="entry name" value="NTP-PPase_Af0060_like"/>
    <property type="match status" value="1"/>
</dbReference>
<dbReference type="PRINTS" id="PR00502">
    <property type="entry name" value="NUDIXFAMILY"/>
</dbReference>
<evidence type="ECO:0000259" key="4">
    <source>
        <dbReference type="PROSITE" id="PS51462"/>
    </source>
</evidence>
<accession>A0ABY7PYJ8</accession>
<dbReference type="PROSITE" id="PS00893">
    <property type="entry name" value="NUDIX_BOX"/>
    <property type="match status" value="1"/>
</dbReference>
<dbReference type="SUPFAM" id="SSF55811">
    <property type="entry name" value="Nudix"/>
    <property type="match status" value="1"/>
</dbReference>
<dbReference type="RefSeq" id="WP_270141517.1">
    <property type="nucleotide sequence ID" value="NZ_CP115450.1"/>
</dbReference>
<evidence type="ECO:0000313" key="6">
    <source>
        <dbReference type="Proteomes" id="UP001212821"/>
    </source>
</evidence>
<comment type="similarity">
    <text evidence="1 3">Belongs to the Nudix hydrolase family.</text>
</comment>
<gene>
    <name evidence="5" type="ORF">O1G21_06325</name>
</gene>
<evidence type="ECO:0000313" key="5">
    <source>
        <dbReference type="EMBL" id="WBP85508.1"/>
    </source>
</evidence>
<protein>
    <submittedName>
        <fullName evidence="5">NUDIX domain-containing protein</fullName>
    </submittedName>
</protein>
<dbReference type="InterPro" id="IPR044548">
    <property type="entry name" value="AF0060_NTP-PPase_MazG-like"/>
</dbReference>
<dbReference type="Pfam" id="PF00293">
    <property type="entry name" value="NUDIX"/>
    <property type="match status" value="1"/>
</dbReference>
<sequence>MSTDSLNTDNLSTDSLSTDDDFDSVDVFITTSRQEVLLQLRDDRPDIRWPAHWVVPGGHREPGETPHQTAVRELREETGLHVPGLRPFHPVPAGTDPHATRRRAFHALVDVDPAELVLGEGQELRLVPFAEAQRMKLPPALKGDLRQLADRLAAGRTPDWAVVDDIHRHLSEHRARLGLSLLHLQVVKIQEEAGEVAEALLGVLGANPRKGVSHTMADLQGELCDVITAAMVALRDTTEDPGAVLAQHLTRWRPSRREE</sequence>
<dbReference type="SUPFAM" id="SSF101386">
    <property type="entry name" value="all-alpha NTP pyrophosphatases"/>
    <property type="match status" value="1"/>
</dbReference>
<organism evidence="5 6">
    <name type="scientific">Kitasatospora cathayae</name>
    <dbReference type="NCBI Taxonomy" id="3004092"/>
    <lineage>
        <taxon>Bacteria</taxon>
        <taxon>Bacillati</taxon>
        <taxon>Actinomycetota</taxon>
        <taxon>Actinomycetes</taxon>
        <taxon>Kitasatosporales</taxon>
        <taxon>Streptomycetaceae</taxon>
        <taxon>Kitasatospora</taxon>
    </lineage>
</organism>
<keyword evidence="2 3" id="KW-0378">Hydrolase</keyword>
<dbReference type="InterPro" id="IPR015797">
    <property type="entry name" value="NUDIX_hydrolase-like_dom_sf"/>
</dbReference>
<name>A0ABY7PYJ8_9ACTN</name>
<dbReference type="EMBL" id="CP115450">
    <property type="protein sequence ID" value="WBP85508.1"/>
    <property type="molecule type" value="Genomic_DNA"/>
</dbReference>
<dbReference type="PANTHER" id="PTHR43736:SF1">
    <property type="entry name" value="DIHYDRONEOPTERIN TRIPHOSPHATE DIPHOSPHATASE"/>
    <property type="match status" value="1"/>
</dbReference>
<keyword evidence="6" id="KW-1185">Reference proteome</keyword>
<reference evidence="6" key="1">
    <citation type="submission" date="2022-12" db="EMBL/GenBank/DDBJ databases">
        <authorList>
            <person name="Mo P."/>
        </authorList>
    </citation>
    <scope>NUCLEOTIDE SEQUENCE [LARGE SCALE GENOMIC DNA]</scope>
    <source>
        <strain evidence="6">HUAS 3-15</strain>
    </source>
</reference>
<evidence type="ECO:0000256" key="3">
    <source>
        <dbReference type="RuleBase" id="RU003476"/>
    </source>
</evidence>
<dbReference type="InterPro" id="IPR020476">
    <property type="entry name" value="Nudix_hydrolase"/>
</dbReference>
<feature type="domain" description="Nudix hydrolase" evidence="4">
    <location>
        <begin position="20"/>
        <end position="150"/>
    </location>
</feature>
<proteinExistence type="inferred from homology"/>
<dbReference type="InterPro" id="IPR000086">
    <property type="entry name" value="NUDIX_hydrolase_dom"/>
</dbReference>